<proteinExistence type="predicted"/>
<evidence type="ECO:0000313" key="3">
    <source>
        <dbReference type="Proteomes" id="UP000626109"/>
    </source>
</evidence>
<organism evidence="2 3">
    <name type="scientific">Polarella glacialis</name>
    <name type="common">Dinoflagellate</name>
    <dbReference type="NCBI Taxonomy" id="89957"/>
    <lineage>
        <taxon>Eukaryota</taxon>
        <taxon>Sar</taxon>
        <taxon>Alveolata</taxon>
        <taxon>Dinophyceae</taxon>
        <taxon>Suessiales</taxon>
        <taxon>Suessiaceae</taxon>
        <taxon>Polarella</taxon>
    </lineage>
</organism>
<name>A0A813LVI8_POLGL</name>
<dbReference type="Proteomes" id="UP000626109">
    <property type="component" value="Unassembled WGS sequence"/>
</dbReference>
<protein>
    <submittedName>
        <fullName evidence="2">Uncharacterized protein</fullName>
    </submittedName>
</protein>
<accession>A0A813LVI8</accession>
<feature type="chain" id="PRO_5032857172" evidence="1">
    <location>
        <begin position="22"/>
        <end position="218"/>
    </location>
</feature>
<dbReference type="AlphaFoldDB" id="A0A813LVI8"/>
<feature type="non-terminal residue" evidence="2">
    <location>
        <position position="218"/>
    </location>
</feature>
<evidence type="ECO:0000313" key="2">
    <source>
        <dbReference type="EMBL" id="CAE8734105.1"/>
    </source>
</evidence>
<sequence length="218" mass="24137">MASTCAAAVLFLLSVIQQVDSRSILDFSLEVRKSNVVRITRSECEECVTLEGFKQNNSRGFFLIHERTLVSHHHYKGAIVAGFYEVCKSLRFSHVPCGVVDIMEDKAYAELYVDPKTAPAHIALKDGEAQPTKKEWVEKLMAQPGDKATMLWHLKQQLIPNEDLRALDISAEVTEADAFEQLISRYEVVVAANCGGNSNRPASAGFRAAAQELVLLGE</sequence>
<evidence type="ECO:0000256" key="1">
    <source>
        <dbReference type="SAM" id="SignalP"/>
    </source>
</evidence>
<keyword evidence="1" id="KW-0732">Signal</keyword>
<dbReference type="EMBL" id="CAJNNW010036418">
    <property type="protein sequence ID" value="CAE8734105.1"/>
    <property type="molecule type" value="Genomic_DNA"/>
</dbReference>
<feature type="signal peptide" evidence="1">
    <location>
        <begin position="1"/>
        <end position="21"/>
    </location>
</feature>
<gene>
    <name evidence="2" type="ORF">PGLA2088_LOCUS47140</name>
</gene>
<reference evidence="2" key="1">
    <citation type="submission" date="2021-02" db="EMBL/GenBank/DDBJ databases">
        <authorList>
            <person name="Dougan E. K."/>
            <person name="Rhodes N."/>
            <person name="Thang M."/>
            <person name="Chan C."/>
        </authorList>
    </citation>
    <scope>NUCLEOTIDE SEQUENCE</scope>
</reference>
<comment type="caution">
    <text evidence="2">The sequence shown here is derived from an EMBL/GenBank/DDBJ whole genome shotgun (WGS) entry which is preliminary data.</text>
</comment>